<feature type="region of interest" description="Disordered" evidence="1">
    <location>
        <begin position="1"/>
        <end position="66"/>
    </location>
</feature>
<feature type="compositionally biased region" description="Polar residues" evidence="1">
    <location>
        <begin position="1"/>
        <end position="17"/>
    </location>
</feature>
<feature type="compositionally biased region" description="Low complexity" evidence="1">
    <location>
        <begin position="30"/>
        <end position="44"/>
    </location>
</feature>
<evidence type="ECO:0000256" key="1">
    <source>
        <dbReference type="SAM" id="MobiDB-lite"/>
    </source>
</evidence>
<accession>A0A9W9VFG4</accession>
<reference evidence="2" key="1">
    <citation type="submission" date="2022-11" db="EMBL/GenBank/DDBJ databases">
        <authorList>
            <person name="Petersen C."/>
        </authorList>
    </citation>
    <scope>NUCLEOTIDE SEQUENCE</scope>
    <source>
        <strain evidence="2">IBT 29864</strain>
    </source>
</reference>
<evidence type="ECO:0000313" key="3">
    <source>
        <dbReference type="Proteomes" id="UP001147782"/>
    </source>
</evidence>
<proteinExistence type="predicted"/>
<name>A0A9W9VFG4_9EURO</name>
<organism evidence="2 3">
    <name type="scientific">Penicillium cataractarum</name>
    <dbReference type="NCBI Taxonomy" id="2100454"/>
    <lineage>
        <taxon>Eukaryota</taxon>
        <taxon>Fungi</taxon>
        <taxon>Dikarya</taxon>
        <taxon>Ascomycota</taxon>
        <taxon>Pezizomycotina</taxon>
        <taxon>Eurotiomycetes</taxon>
        <taxon>Eurotiomycetidae</taxon>
        <taxon>Eurotiales</taxon>
        <taxon>Aspergillaceae</taxon>
        <taxon>Penicillium</taxon>
    </lineage>
</organism>
<dbReference type="RefSeq" id="XP_056556334.1">
    <property type="nucleotide sequence ID" value="XM_056697809.1"/>
</dbReference>
<evidence type="ECO:0000313" key="2">
    <source>
        <dbReference type="EMBL" id="KAJ5377471.1"/>
    </source>
</evidence>
<gene>
    <name evidence="2" type="ORF">N7496_004880</name>
</gene>
<comment type="caution">
    <text evidence="2">The sequence shown here is derived from an EMBL/GenBank/DDBJ whole genome shotgun (WGS) entry which is preliminary data.</text>
</comment>
<dbReference type="EMBL" id="JAPZBS010000004">
    <property type="protein sequence ID" value="KAJ5377471.1"/>
    <property type="molecule type" value="Genomic_DNA"/>
</dbReference>
<dbReference type="Proteomes" id="UP001147782">
    <property type="component" value="Unassembled WGS sequence"/>
</dbReference>
<dbReference type="GeneID" id="81436988"/>
<dbReference type="AlphaFoldDB" id="A0A9W9VFG4"/>
<keyword evidence="3" id="KW-1185">Reference proteome</keyword>
<protein>
    <submittedName>
        <fullName evidence="2">Uncharacterized protein</fullName>
    </submittedName>
</protein>
<reference evidence="2" key="2">
    <citation type="journal article" date="2023" name="IMA Fungus">
        <title>Comparative genomic study of the Penicillium genus elucidates a diverse pangenome and 15 lateral gene transfer events.</title>
        <authorList>
            <person name="Petersen C."/>
            <person name="Sorensen T."/>
            <person name="Nielsen M.R."/>
            <person name="Sondergaard T.E."/>
            <person name="Sorensen J.L."/>
            <person name="Fitzpatrick D.A."/>
            <person name="Frisvad J.C."/>
            <person name="Nielsen K.L."/>
        </authorList>
    </citation>
    <scope>NUCLEOTIDE SEQUENCE</scope>
    <source>
        <strain evidence="2">IBT 29864</strain>
    </source>
</reference>
<sequence length="66" mass="6975">MSSNNLSGIGSQFNGIETTGHPDVLDITPKRTSTKSSPPLSTTRNKSKNSPPWNAPLGAPKPKRSS</sequence>